<dbReference type="AlphaFoldDB" id="A0AAN9KIX8"/>
<sequence length="105" mass="11693">MGHGTPGGLNRQGVLEDRKPDGSDKKEKKFKLAVPCASRKQQKQKGPEVAARLPTIGLNLRKEEKIEEERSKVDDLRDSHMSVGNLKELINENHTIVSSSMGPEY</sequence>
<dbReference type="EMBL" id="JAYKXN010000001">
    <property type="protein sequence ID" value="KAK7317291.1"/>
    <property type="molecule type" value="Genomic_DNA"/>
</dbReference>
<evidence type="ECO:0000313" key="3">
    <source>
        <dbReference type="Proteomes" id="UP001359559"/>
    </source>
</evidence>
<keyword evidence="3" id="KW-1185">Reference proteome</keyword>
<dbReference type="Proteomes" id="UP001359559">
    <property type="component" value="Unassembled WGS sequence"/>
</dbReference>
<feature type="region of interest" description="Disordered" evidence="1">
    <location>
        <begin position="1"/>
        <end position="30"/>
    </location>
</feature>
<feature type="compositionally biased region" description="Basic and acidic residues" evidence="1">
    <location>
        <begin position="14"/>
        <end position="27"/>
    </location>
</feature>
<accession>A0AAN9KIX8</accession>
<reference evidence="2 3" key="1">
    <citation type="submission" date="2024-01" db="EMBL/GenBank/DDBJ databases">
        <title>The genomes of 5 underutilized Papilionoideae crops provide insights into root nodulation and disease resistance.</title>
        <authorList>
            <person name="Yuan L."/>
        </authorList>
    </citation>
    <scope>NUCLEOTIDE SEQUENCE [LARGE SCALE GENOMIC DNA]</scope>
    <source>
        <strain evidence="2">LY-2023</strain>
        <tissue evidence="2">Leaf</tissue>
    </source>
</reference>
<proteinExistence type="predicted"/>
<evidence type="ECO:0000256" key="1">
    <source>
        <dbReference type="SAM" id="MobiDB-lite"/>
    </source>
</evidence>
<evidence type="ECO:0000313" key="2">
    <source>
        <dbReference type="EMBL" id="KAK7317291.1"/>
    </source>
</evidence>
<organism evidence="2 3">
    <name type="scientific">Clitoria ternatea</name>
    <name type="common">Butterfly pea</name>
    <dbReference type="NCBI Taxonomy" id="43366"/>
    <lineage>
        <taxon>Eukaryota</taxon>
        <taxon>Viridiplantae</taxon>
        <taxon>Streptophyta</taxon>
        <taxon>Embryophyta</taxon>
        <taxon>Tracheophyta</taxon>
        <taxon>Spermatophyta</taxon>
        <taxon>Magnoliopsida</taxon>
        <taxon>eudicotyledons</taxon>
        <taxon>Gunneridae</taxon>
        <taxon>Pentapetalae</taxon>
        <taxon>rosids</taxon>
        <taxon>fabids</taxon>
        <taxon>Fabales</taxon>
        <taxon>Fabaceae</taxon>
        <taxon>Papilionoideae</taxon>
        <taxon>50 kb inversion clade</taxon>
        <taxon>NPAAA clade</taxon>
        <taxon>indigoferoid/millettioid clade</taxon>
        <taxon>Phaseoleae</taxon>
        <taxon>Clitoria</taxon>
    </lineage>
</organism>
<protein>
    <submittedName>
        <fullName evidence="2">Uncharacterized protein</fullName>
    </submittedName>
</protein>
<name>A0AAN9KIX8_CLITE</name>
<gene>
    <name evidence="2" type="ORF">RJT34_01386</name>
</gene>
<comment type="caution">
    <text evidence="2">The sequence shown here is derived from an EMBL/GenBank/DDBJ whole genome shotgun (WGS) entry which is preliminary data.</text>
</comment>